<dbReference type="RefSeq" id="WP_160736509.1">
    <property type="nucleotide sequence ID" value="NZ_WTYT01000004.1"/>
</dbReference>
<dbReference type="SUPFAM" id="SSF141868">
    <property type="entry name" value="EAL domain-like"/>
    <property type="match status" value="1"/>
</dbReference>
<gene>
    <name evidence="3" type="ORF">GRI91_09860</name>
</gene>
<dbReference type="SUPFAM" id="SSF55073">
    <property type="entry name" value="Nucleotide cyclase"/>
    <property type="match status" value="1"/>
</dbReference>
<keyword evidence="4" id="KW-1185">Reference proteome</keyword>
<dbReference type="Gene3D" id="3.20.20.450">
    <property type="entry name" value="EAL domain"/>
    <property type="match status" value="1"/>
</dbReference>
<protein>
    <submittedName>
        <fullName evidence="3">EAL domain-containing protein</fullName>
    </submittedName>
</protein>
<evidence type="ECO:0000313" key="3">
    <source>
        <dbReference type="EMBL" id="MXO66059.1"/>
    </source>
</evidence>
<organism evidence="3 4">
    <name type="scientific">Altericroceibacterium endophyticum</name>
    <dbReference type="NCBI Taxonomy" id="1808508"/>
    <lineage>
        <taxon>Bacteria</taxon>
        <taxon>Pseudomonadati</taxon>
        <taxon>Pseudomonadota</taxon>
        <taxon>Alphaproteobacteria</taxon>
        <taxon>Sphingomonadales</taxon>
        <taxon>Erythrobacteraceae</taxon>
        <taxon>Altericroceibacterium</taxon>
    </lineage>
</organism>
<dbReference type="PROSITE" id="PS50883">
    <property type="entry name" value="EAL"/>
    <property type="match status" value="1"/>
</dbReference>
<feature type="domain" description="EAL" evidence="1">
    <location>
        <begin position="189"/>
        <end position="439"/>
    </location>
</feature>
<sequence length="441" mass="48150">MASIPDHDDCAPRDQLTNLIGTEQALARMGAWQADTGSAAGRALKAMLIGLRRFDAVNLAYGEAAGDGALAEVANRILQFAGEALEGKWLAARVSGGTFLLATTDECSCERWQWLGDELAEAITRPIPRPGRIASVRLWPRVALLRAMEDERPAALLSRLSDTLQEAQLQSGRRCMWADNTIITAGKSTQELEADLLGAIDRNQIEILYQPQFRAADDKLAGAEALARWHHPELGRIGAGALFSIAERADYVGPLSRHIVERALQGAKSWSLPLRLSLNVTPADLSTGSFKEDLLAAVMTSGFSPELLTLEITEQTLVAELDHSARQLAGLVDRGICIALDDFGAGFCNFHYLKRLPLHYLKLDRSMLEGITQDGRDLAVFRGIVAMAKALDLLVIAEGIESEEQRETIAREGCDFYQGFLKSHPLDAKGFKEFTEVNCPG</sequence>
<proteinExistence type="predicted"/>
<dbReference type="PANTHER" id="PTHR33121:SF70">
    <property type="entry name" value="SIGNALING PROTEIN YKOW"/>
    <property type="match status" value="1"/>
</dbReference>
<feature type="domain" description="GGDEF" evidence="2">
    <location>
        <begin position="42"/>
        <end position="181"/>
    </location>
</feature>
<dbReference type="SMART" id="SM00052">
    <property type="entry name" value="EAL"/>
    <property type="match status" value="1"/>
</dbReference>
<name>A0A6I4T6J6_9SPHN</name>
<dbReference type="Pfam" id="PF00990">
    <property type="entry name" value="GGDEF"/>
    <property type="match status" value="1"/>
</dbReference>
<dbReference type="Pfam" id="PF00563">
    <property type="entry name" value="EAL"/>
    <property type="match status" value="1"/>
</dbReference>
<dbReference type="EMBL" id="WTYT01000004">
    <property type="protein sequence ID" value="MXO66059.1"/>
    <property type="molecule type" value="Genomic_DNA"/>
</dbReference>
<dbReference type="SMART" id="SM00267">
    <property type="entry name" value="GGDEF"/>
    <property type="match status" value="1"/>
</dbReference>
<dbReference type="InterPro" id="IPR035919">
    <property type="entry name" value="EAL_sf"/>
</dbReference>
<dbReference type="PROSITE" id="PS50887">
    <property type="entry name" value="GGDEF"/>
    <property type="match status" value="1"/>
</dbReference>
<dbReference type="Proteomes" id="UP000438476">
    <property type="component" value="Unassembled WGS sequence"/>
</dbReference>
<dbReference type="CDD" id="cd01948">
    <property type="entry name" value="EAL"/>
    <property type="match status" value="1"/>
</dbReference>
<comment type="caution">
    <text evidence="3">The sequence shown here is derived from an EMBL/GenBank/DDBJ whole genome shotgun (WGS) entry which is preliminary data.</text>
</comment>
<evidence type="ECO:0000313" key="4">
    <source>
        <dbReference type="Proteomes" id="UP000438476"/>
    </source>
</evidence>
<evidence type="ECO:0000259" key="1">
    <source>
        <dbReference type="PROSITE" id="PS50883"/>
    </source>
</evidence>
<dbReference type="OrthoDB" id="9814202at2"/>
<accession>A0A6I4T6J6</accession>
<dbReference type="InterPro" id="IPR050706">
    <property type="entry name" value="Cyclic-di-GMP_PDE-like"/>
</dbReference>
<dbReference type="InterPro" id="IPR000160">
    <property type="entry name" value="GGDEF_dom"/>
</dbReference>
<dbReference type="Gene3D" id="3.30.70.270">
    <property type="match status" value="1"/>
</dbReference>
<reference evidence="3 4" key="1">
    <citation type="submission" date="2019-12" db="EMBL/GenBank/DDBJ databases">
        <title>Genomic-based taxomic classification of the family Erythrobacteraceae.</title>
        <authorList>
            <person name="Xu L."/>
        </authorList>
    </citation>
    <scope>NUCLEOTIDE SEQUENCE [LARGE SCALE GENOMIC DNA]</scope>
    <source>
        <strain evidence="3 4">LMG 29518</strain>
    </source>
</reference>
<dbReference type="InterPro" id="IPR001633">
    <property type="entry name" value="EAL_dom"/>
</dbReference>
<dbReference type="InterPro" id="IPR029787">
    <property type="entry name" value="Nucleotide_cyclase"/>
</dbReference>
<dbReference type="InterPro" id="IPR043128">
    <property type="entry name" value="Rev_trsase/Diguanyl_cyclase"/>
</dbReference>
<dbReference type="PANTHER" id="PTHR33121">
    <property type="entry name" value="CYCLIC DI-GMP PHOSPHODIESTERASE PDEF"/>
    <property type="match status" value="1"/>
</dbReference>
<dbReference type="AlphaFoldDB" id="A0A6I4T6J6"/>
<evidence type="ECO:0000259" key="2">
    <source>
        <dbReference type="PROSITE" id="PS50887"/>
    </source>
</evidence>
<dbReference type="GO" id="GO:0071111">
    <property type="term" value="F:cyclic-guanylate-specific phosphodiesterase activity"/>
    <property type="evidence" value="ECO:0007669"/>
    <property type="project" value="InterPro"/>
</dbReference>